<proteinExistence type="predicted"/>
<accession>A0A158RED8</accession>
<dbReference type="WBParaSite" id="TTAC_0000711901-mRNA-1">
    <property type="protein sequence ID" value="TTAC_0000711901-mRNA-1"/>
    <property type="gene ID" value="TTAC_0000711901"/>
</dbReference>
<evidence type="ECO:0000313" key="3">
    <source>
        <dbReference type="EMBL" id="VDM31425.1"/>
    </source>
</evidence>
<dbReference type="Proteomes" id="UP000274429">
    <property type="component" value="Unassembled WGS sequence"/>
</dbReference>
<organism evidence="5">
    <name type="scientific">Hydatigena taeniaeformis</name>
    <name type="common">Feline tapeworm</name>
    <name type="synonym">Taenia taeniaeformis</name>
    <dbReference type="NCBI Taxonomy" id="6205"/>
    <lineage>
        <taxon>Eukaryota</taxon>
        <taxon>Metazoa</taxon>
        <taxon>Spiralia</taxon>
        <taxon>Lophotrochozoa</taxon>
        <taxon>Platyhelminthes</taxon>
        <taxon>Cestoda</taxon>
        <taxon>Eucestoda</taxon>
        <taxon>Cyclophyllidea</taxon>
        <taxon>Taeniidae</taxon>
        <taxon>Hydatigera</taxon>
    </lineage>
</organism>
<keyword evidence="2" id="KW-0472">Membrane</keyword>
<keyword evidence="2" id="KW-1133">Transmembrane helix</keyword>
<evidence type="ECO:0000313" key="4">
    <source>
        <dbReference type="Proteomes" id="UP000274429"/>
    </source>
</evidence>
<reference evidence="5" key="1">
    <citation type="submission" date="2016-04" db="UniProtKB">
        <authorList>
            <consortium name="WormBaseParasite"/>
        </authorList>
    </citation>
    <scope>IDENTIFICATION</scope>
</reference>
<evidence type="ECO:0000256" key="2">
    <source>
        <dbReference type="SAM" id="Phobius"/>
    </source>
</evidence>
<gene>
    <name evidence="3" type="ORF">TTAC_LOCUS7104</name>
</gene>
<feature type="region of interest" description="Disordered" evidence="1">
    <location>
        <begin position="284"/>
        <end position="317"/>
    </location>
</feature>
<reference evidence="3 4" key="2">
    <citation type="submission" date="2018-11" db="EMBL/GenBank/DDBJ databases">
        <authorList>
            <consortium name="Pathogen Informatics"/>
        </authorList>
    </citation>
    <scope>NUCLEOTIDE SEQUENCE [LARGE SCALE GENOMIC DNA]</scope>
</reference>
<keyword evidence="2" id="KW-0812">Transmembrane</keyword>
<keyword evidence="4" id="KW-1185">Reference proteome</keyword>
<dbReference type="OrthoDB" id="6276232at2759"/>
<feature type="transmembrane region" description="Helical" evidence="2">
    <location>
        <begin position="442"/>
        <end position="475"/>
    </location>
</feature>
<evidence type="ECO:0000256" key="1">
    <source>
        <dbReference type="SAM" id="MobiDB-lite"/>
    </source>
</evidence>
<dbReference type="AlphaFoldDB" id="A0A158RED8"/>
<dbReference type="EMBL" id="UYWX01020346">
    <property type="protein sequence ID" value="VDM31425.1"/>
    <property type="molecule type" value="Genomic_DNA"/>
</dbReference>
<evidence type="ECO:0000313" key="5">
    <source>
        <dbReference type="WBParaSite" id="TTAC_0000711901-mRNA-1"/>
    </source>
</evidence>
<sequence>MNSWVSGDLTNTQIFCLQCLEGLRYNPTFPHLAACLYFLAFCAKSDKRTECILFISYLRVYCAENADDVIDCLQNKCNTKALRFNLPWSLLESFNGTSKSFFELANNENVTALCNGDINGDSEVDGGGDGEYFIAPPAWYHHSCNHFTPENYESLALFCLEMGLRELGVAFAVRAHQESKRRESPDFCVNDGDGTSTTTTSSFLRIPSLSLPLLRHLDLPLPLRQDEEGWLGCFFVIDRKSLPPALFPFHALNPFHQMCIEAKTVLPFFHSIGLPTDDLEAIFPSVSSSQPPQKPQPEESAVRRRARGSILKSPSCSNDCDRLVHSDATGDDGGVCHDSPRVEKRVRFSLSASHPPPDIEAEFGGRSNSQRLQDMARRRGYLYPTDDVISTGNDNDDSDDSGGGAFDRLVGVFWPDGSRNGGHRRLRWRGRRRYHHHNFGRCLLDVSAFLTCLFALLIFSLLFLSLVVCIPLAWFTTSTGDGTVLTGTCIRLLNAFGLHALLAR</sequence>
<name>A0A158RED8_HYDTA</name>
<protein>
    <submittedName>
        <fullName evidence="3 5">Uncharacterized protein</fullName>
    </submittedName>
</protein>